<accession>A0A8W8MSH9</accession>
<dbReference type="EnsemblMetazoa" id="G34849.2">
    <property type="protein sequence ID" value="G34849.2:cds"/>
    <property type="gene ID" value="G34849"/>
</dbReference>
<reference evidence="1" key="1">
    <citation type="submission" date="2022-08" db="UniProtKB">
        <authorList>
            <consortium name="EnsemblMetazoa"/>
        </authorList>
    </citation>
    <scope>IDENTIFICATION</scope>
    <source>
        <strain evidence="1">05x7-T-G4-1.051#20</strain>
    </source>
</reference>
<protein>
    <submittedName>
        <fullName evidence="1">Uncharacterized protein</fullName>
    </submittedName>
</protein>
<organism evidence="1 2">
    <name type="scientific">Magallana gigas</name>
    <name type="common">Pacific oyster</name>
    <name type="synonym">Crassostrea gigas</name>
    <dbReference type="NCBI Taxonomy" id="29159"/>
    <lineage>
        <taxon>Eukaryota</taxon>
        <taxon>Metazoa</taxon>
        <taxon>Spiralia</taxon>
        <taxon>Lophotrochozoa</taxon>
        <taxon>Mollusca</taxon>
        <taxon>Bivalvia</taxon>
        <taxon>Autobranchia</taxon>
        <taxon>Pteriomorphia</taxon>
        <taxon>Ostreida</taxon>
        <taxon>Ostreoidea</taxon>
        <taxon>Ostreidae</taxon>
        <taxon>Magallana</taxon>
    </lineage>
</organism>
<dbReference type="Proteomes" id="UP000005408">
    <property type="component" value="Unassembled WGS sequence"/>
</dbReference>
<keyword evidence="2" id="KW-1185">Reference proteome</keyword>
<dbReference type="AlphaFoldDB" id="A0A8W8MSH9"/>
<name>A0A8W8MSH9_MAGGI</name>
<evidence type="ECO:0000313" key="1">
    <source>
        <dbReference type="EnsemblMetazoa" id="G34849.2:cds"/>
    </source>
</evidence>
<evidence type="ECO:0000313" key="2">
    <source>
        <dbReference type="Proteomes" id="UP000005408"/>
    </source>
</evidence>
<proteinExistence type="predicted"/>
<sequence length="292" mass="32605">MKFMKPSDFIFSAIIFCSIFIRKSISVWSLFRLETNLNNLLFNHGLLVQLNGSTVSECSLKCLMMDNCASFQIQDDLELCRLYWTYFLLPSTGTPSTGWKTYYSSGRLHLVDSQSDCLRNLKSFSDRAMKFLCVLLIPAVLAADFLNTQETSNIIDQLVATLSSDSSEVACEKECHILITDSTSVFQHMCPFLCHSFQELVHNVHLTPSVSNPVHKRFLIDSLLNNPEVSVIVNSLVSTLGSDPTEAACESQCTNIVHADNVIHFLCPLVCHSFQSLVQKVHLTSPVGNPAQ</sequence>